<evidence type="ECO:0000313" key="2">
    <source>
        <dbReference type="EMBL" id="PTN03049.1"/>
    </source>
</evidence>
<accession>A0A2T5BUB1</accession>
<gene>
    <name evidence="2" type="ORF">C8N32_104160</name>
</gene>
<dbReference type="RefSeq" id="WP_107891403.1">
    <property type="nucleotide sequence ID" value="NZ_NHSI01000059.1"/>
</dbReference>
<keyword evidence="1" id="KW-1133">Transmembrane helix</keyword>
<keyword evidence="3" id="KW-1185">Reference proteome</keyword>
<dbReference type="EMBL" id="QAAA01000004">
    <property type="protein sequence ID" value="PTN03049.1"/>
    <property type="molecule type" value="Genomic_DNA"/>
</dbReference>
<proteinExistence type="predicted"/>
<dbReference type="Proteomes" id="UP000243859">
    <property type="component" value="Unassembled WGS sequence"/>
</dbReference>
<sequence length="74" mass="7713">MLADLCLVFGAFALILSVPGAILSWADGGSFLAPGIWFGLGAVSLLFAVQTGNYTLAPTEVPDAIIRIIARIVH</sequence>
<evidence type="ECO:0000256" key="1">
    <source>
        <dbReference type="SAM" id="Phobius"/>
    </source>
</evidence>
<dbReference type="AlphaFoldDB" id="A0A2T5BUB1"/>
<feature type="transmembrane region" description="Helical" evidence="1">
    <location>
        <begin position="30"/>
        <end position="49"/>
    </location>
</feature>
<evidence type="ECO:0000313" key="3">
    <source>
        <dbReference type="Proteomes" id="UP000243859"/>
    </source>
</evidence>
<comment type="caution">
    <text evidence="2">The sequence shown here is derived from an EMBL/GenBank/DDBJ whole genome shotgun (WGS) entry which is preliminary data.</text>
</comment>
<reference evidence="2 3" key="1">
    <citation type="submission" date="2018-04" db="EMBL/GenBank/DDBJ databases">
        <title>Genomic Encyclopedia of Archaeal and Bacterial Type Strains, Phase II (KMG-II): from individual species to whole genera.</title>
        <authorList>
            <person name="Goeker M."/>
        </authorList>
    </citation>
    <scope>NUCLEOTIDE SEQUENCE [LARGE SCALE GENOMIC DNA]</scope>
    <source>
        <strain evidence="2 3">DSM 18064</strain>
    </source>
</reference>
<keyword evidence="1" id="KW-0812">Transmembrane</keyword>
<organism evidence="2 3">
    <name type="scientific">Rhodovulum imhoffii</name>
    <dbReference type="NCBI Taxonomy" id="365340"/>
    <lineage>
        <taxon>Bacteria</taxon>
        <taxon>Pseudomonadati</taxon>
        <taxon>Pseudomonadota</taxon>
        <taxon>Alphaproteobacteria</taxon>
        <taxon>Rhodobacterales</taxon>
        <taxon>Paracoccaceae</taxon>
        <taxon>Rhodovulum</taxon>
    </lineage>
</organism>
<protein>
    <submittedName>
        <fullName evidence="2">Uncharacterized protein</fullName>
    </submittedName>
</protein>
<name>A0A2T5BUB1_9RHOB</name>
<dbReference type="OrthoDB" id="7875801at2"/>
<keyword evidence="1" id="KW-0472">Membrane</keyword>